<comment type="similarity">
    <text evidence="8 9">Belongs to the TonB-dependent receptor family.</text>
</comment>
<dbReference type="InterPro" id="IPR037066">
    <property type="entry name" value="Plug_dom_sf"/>
</dbReference>
<keyword evidence="4 8" id="KW-0812">Transmembrane</keyword>
<evidence type="ECO:0000256" key="4">
    <source>
        <dbReference type="ARBA" id="ARBA00022692"/>
    </source>
</evidence>
<dbReference type="PROSITE" id="PS52016">
    <property type="entry name" value="TONB_DEPENDENT_REC_3"/>
    <property type="match status" value="1"/>
</dbReference>
<dbReference type="PANTHER" id="PTHR47234">
    <property type="match status" value="1"/>
</dbReference>
<dbReference type="InterPro" id="IPR000531">
    <property type="entry name" value="Beta-barrel_TonB"/>
</dbReference>
<evidence type="ECO:0000256" key="8">
    <source>
        <dbReference type="PROSITE-ProRule" id="PRU01360"/>
    </source>
</evidence>
<evidence type="ECO:0000256" key="11">
    <source>
        <dbReference type="SAM" id="SignalP"/>
    </source>
</evidence>
<accession>A0ABY9TQP3</accession>
<keyword evidence="6 8" id="KW-0472">Membrane</keyword>
<dbReference type="RefSeq" id="WP_348390287.1">
    <property type="nucleotide sequence ID" value="NZ_CP134145.1"/>
</dbReference>
<evidence type="ECO:0000256" key="5">
    <source>
        <dbReference type="ARBA" id="ARBA00023077"/>
    </source>
</evidence>
<dbReference type="Pfam" id="PF00593">
    <property type="entry name" value="TonB_dep_Rec_b-barrel"/>
    <property type="match status" value="1"/>
</dbReference>
<keyword evidence="14" id="KW-0675">Receptor</keyword>
<keyword evidence="7 8" id="KW-0998">Cell outer membrane</keyword>
<organism evidence="14 15">
    <name type="scientific">Thalassotalea psychrophila</name>
    <dbReference type="NCBI Taxonomy" id="3065647"/>
    <lineage>
        <taxon>Bacteria</taxon>
        <taxon>Pseudomonadati</taxon>
        <taxon>Pseudomonadota</taxon>
        <taxon>Gammaproteobacteria</taxon>
        <taxon>Alteromonadales</taxon>
        <taxon>Colwelliaceae</taxon>
        <taxon>Thalassotalea</taxon>
    </lineage>
</organism>
<evidence type="ECO:0000259" key="12">
    <source>
        <dbReference type="Pfam" id="PF00593"/>
    </source>
</evidence>
<dbReference type="InterPro" id="IPR012910">
    <property type="entry name" value="Plug_dom"/>
</dbReference>
<proteinExistence type="inferred from homology"/>
<sequence length="974" mass="104155">MYSNNKLAKAVRLALVFGAASTAGISANAFAAEEATAEEEVERIEVTGSRIKRTDMEGANPVQVITREDLIATGISNMGDILQKIPSVAGAGTNTAINNGGSGAVRVSLRGLGAERTLVLLNGRRMVASGLGANASVDLSTIPTAIVKRVEVLKDGASAIYGSDAIGGVVNIITRNDFEGMEFNASYDVGTEESDGATKTVDLTIGFASEKGSAVVNAYYVQQEAQWSGDRDWSAYEFSKDPDGSFSKGGSSAPPWGRYNGVNSFNPDNFIPELDENGDPVFEDDGSPSMVLPAGTCDSFTHGANSGPGQSDPSDHTSALNDQCWDWGKDTYNYAPANYHLTPQEKYGIYAEAQYEINDSVRVKTELSFNRRTSDTKLAPLPLAPLAFFGYSAPYSADNHYNMTQGPVDMNGDTVEISDWRRRMVETGGRDTRFRVETVRAMFGIEGEIFDDWGYEVSYIFGANDAATAGAGGVNFEKVAEAVGPTHENADGVLSCGANADEAIAGCVPLNVFGVPGTDTAVSQEMMDFILFEAHDLGSNEQQIISASMFGSAFELPAGEVGVAFGVEHREEKGADYPDALIALGITSGSSRTATVGSYEVDEVFVETSIPLLNGVFMAEALDLDLAARYSDYNTFGDTTNYKVGIRWAPTENLIVRGTASTAFRAPSTSDLFAGASDNSPTVIDPCATNPTPTCIADGVPAGGFEPIGDQLSSTRGGSEDVQPEEADIYTVGFVYSPGFVEGLSVTVDYWNIEITDAISTIGEQLILDSCAATGEHCDKIVRYGPDAGGLYGNSSDIDDRTSNVGGVDSSGYDFNARYTTELSFGQLSVNLDTTYYDTYDIIQANGDVLSNGGYYLSDNEGGHGNFAEYKSNLNVSLTQDDWSASYAVRYIGEVDENWYVDDAGDQITRTVDSQVIHDARFTYFMDNVTASIGLNNLTDEEPPFLEQGFNDNTDPRTYSTTGRHAYVSVGVKF</sequence>
<keyword evidence="15" id="KW-1185">Reference proteome</keyword>
<feature type="domain" description="TonB-dependent receptor plug" evidence="13">
    <location>
        <begin position="56"/>
        <end position="169"/>
    </location>
</feature>
<feature type="region of interest" description="Disordered" evidence="10">
    <location>
        <begin position="298"/>
        <end position="318"/>
    </location>
</feature>
<comment type="subcellular location">
    <subcellularLocation>
        <location evidence="1 8">Cell outer membrane</location>
        <topology evidence="1 8">Multi-pass membrane protein</topology>
    </subcellularLocation>
</comment>
<feature type="signal peptide" evidence="11">
    <location>
        <begin position="1"/>
        <end position="31"/>
    </location>
</feature>
<evidence type="ECO:0000256" key="7">
    <source>
        <dbReference type="ARBA" id="ARBA00023237"/>
    </source>
</evidence>
<keyword evidence="2 8" id="KW-0813">Transport</keyword>
<keyword evidence="11" id="KW-0732">Signal</keyword>
<evidence type="ECO:0000256" key="3">
    <source>
        <dbReference type="ARBA" id="ARBA00022452"/>
    </source>
</evidence>
<evidence type="ECO:0000256" key="6">
    <source>
        <dbReference type="ARBA" id="ARBA00023136"/>
    </source>
</evidence>
<gene>
    <name evidence="14" type="ORF">RGQ13_13600</name>
</gene>
<keyword evidence="3 8" id="KW-1134">Transmembrane beta strand</keyword>
<name>A0ABY9TQP3_9GAMM</name>
<keyword evidence="5 9" id="KW-0798">TonB box</keyword>
<dbReference type="Pfam" id="PF07715">
    <property type="entry name" value="Plug"/>
    <property type="match status" value="1"/>
</dbReference>
<protein>
    <submittedName>
        <fullName evidence="14">TonB-dependent receptor</fullName>
    </submittedName>
</protein>
<evidence type="ECO:0000256" key="10">
    <source>
        <dbReference type="SAM" id="MobiDB-lite"/>
    </source>
</evidence>
<dbReference type="InterPro" id="IPR036942">
    <property type="entry name" value="Beta-barrel_TonB_sf"/>
</dbReference>
<evidence type="ECO:0000313" key="14">
    <source>
        <dbReference type="EMBL" id="WNC71152.1"/>
    </source>
</evidence>
<dbReference type="PANTHER" id="PTHR47234:SF2">
    <property type="entry name" value="TONB-DEPENDENT RECEPTOR"/>
    <property type="match status" value="1"/>
</dbReference>
<evidence type="ECO:0000256" key="1">
    <source>
        <dbReference type="ARBA" id="ARBA00004571"/>
    </source>
</evidence>
<dbReference type="InterPro" id="IPR039426">
    <property type="entry name" value="TonB-dep_rcpt-like"/>
</dbReference>
<dbReference type="SUPFAM" id="SSF56935">
    <property type="entry name" value="Porins"/>
    <property type="match status" value="1"/>
</dbReference>
<reference evidence="15" key="1">
    <citation type="submission" date="2023-09" db="EMBL/GenBank/DDBJ databases">
        <authorList>
            <person name="Li S."/>
            <person name="Li X."/>
            <person name="Zhang C."/>
            <person name="Zhao Z."/>
        </authorList>
    </citation>
    <scope>NUCLEOTIDE SEQUENCE [LARGE SCALE GENOMIC DNA]</scope>
    <source>
        <strain evidence="15">SQ149</strain>
    </source>
</reference>
<dbReference type="Gene3D" id="2.170.130.10">
    <property type="entry name" value="TonB-dependent receptor, plug domain"/>
    <property type="match status" value="1"/>
</dbReference>
<evidence type="ECO:0000313" key="15">
    <source>
        <dbReference type="Proteomes" id="UP001258994"/>
    </source>
</evidence>
<feature type="domain" description="TonB-dependent receptor-like beta-barrel" evidence="12">
    <location>
        <begin position="542"/>
        <end position="938"/>
    </location>
</feature>
<dbReference type="Gene3D" id="2.40.170.20">
    <property type="entry name" value="TonB-dependent receptor, beta-barrel domain"/>
    <property type="match status" value="1"/>
</dbReference>
<dbReference type="Proteomes" id="UP001258994">
    <property type="component" value="Chromosome"/>
</dbReference>
<evidence type="ECO:0000256" key="2">
    <source>
        <dbReference type="ARBA" id="ARBA00022448"/>
    </source>
</evidence>
<evidence type="ECO:0000256" key="9">
    <source>
        <dbReference type="RuleBase" id="RU003357"/>
    </source>
</evidence>
<feature type="chain" id="PRO_5046920484" evidence="11">
    <location>
        <begin position="32"/>
        <end position="974"/>
    </location>
</feature>
<evidence type="ECO:0000259" key="13">
    <source>
        <dbReference type="Pfam" id="PF07715"/>
    </source>
</evidence>
<dbReference type="EMBL" id="CP134145">
    <property type="protein sequence ID" value="WNC71152.1"/>
    <property type="molecule type" value="Genomic_DNA"/>
</dbReference>